<dbReference type="PROSITE" id="PS51085">
    <property type="entry name" value="2FE2S_FER_2"/>
    <property type="match status" value="1"/>
</dbReference>
<keyword evidence="5" id="KW-0408">Iron</keyword>
<dbReference type="InterPro" id="IPR039261">
    <property type="entry name" value="FNR_nucleotide-bd"/>
</dbReference>
<feature type="domain" description="2Fe-2S ferredoxin-type" evidence="7">
    <location>
        <begin position="245"/>
        <end position="330"/>
    </location>
</feature>
<organism evidence="9 10">
    <name type="scientific">Paraburkholderia dipogonis</name>
    <dbReference type="NCBI Taxonomy" id="1211383"/>
    <lineage>
        <taxon>Bacteria</taxon>
        <taxon>Pseudomonadati</taxon>
        <taxon>Pseudomonadota</taxon>
        <taxon>Betaproteobacteria</taxon>
        <taxon>Burkholderiales</taxon>
        <taxon>Burkholderiaceae</taxon>
        <taxon>Paraburkholderia</taxon>
    </lineage>
</organism>
<sequence>MEHKSTPMNTLLQVKVSAKTWLADDIAGYDLSPLADSALPAFEAGAHIDLHVPGGPVRQYSLYELPGEYPRYRIGVLRDPQSRGGSVKLLDNVHAGDTLTISAPRNHFSLHSGQNSRSILFAGGIGITPILCMAQQLAREHRPFAMHYCGRTLSRMAFVDRLQQAQFGDDSQMHVHVDDGAPDQQLDARSAIGSPSSDKHLYVCGPNGFMDHILQTARELGWDEGHLHREYFAATPIDSSEDGRFEIEIGSSGQVIEVHADQSAAHALLDAGFNLPLSCEQGVCGTCMTKVLAGAPDHRDLYLTDEERARNDSFMPCCSRAKTSRLVLDL</sequence>
<name>A0ABW9AMW8_9BURK</name>
<evidence type="ECO:0000256" key="1">
    <source>
        <dbReference type="ARBA" id="ARBA00022630"/>
    </source>
</evidence>
<keyword evidence="2" id="KW-0001">2Fe-2S</keyword>
<dbReference type="Pfam" id="PF00111">
    <property type="entry name" value="Fer2"/>
    <property type="match status" value="1"/>
</dbReference>
<dbReference type="RefSeq" id="WP_408177365.1">
    <property type="nucleotide sequence ID" value="NZ_JAQQEZ010000007.1"/>
</dbReference>
<dbReference type="Gene3D" id="3.40.50.80">
    <property type="entry name" value="Nucleotide-binding domain of ferredoxin-NADP reductase (FNR) module"/>
    <property type="match status" value="1"/>
</dbReference>
<protein>
    <submittedName>
        <fullName evidence="9">PDR/VanB family oxidoreductase</fullName>
    </submittedName>
</protein>
<evidence type="ECO:0000256" key="2">
    <source>
        <dbReference type="ARBA" id="ARBA00022714"/>
    </source>
</evidence>
<keyword evidence="4" id="KW-0560">Oxidoreductase</keyword>
<evidence type="ECO:0000256" key="5">
    <source>
        <dbReference type="ARBA" id="ARBA00023004"/>
    </source>
</evidence>
<dbReference type="PANTHER" id="PTHR47354:SF1">
    <property type="entry name" value="CARNITINE MONOOXYGENASE REDUCTASE SUBUNIT"/>
    <property type="match status" value="1"/>
</dbReference>
<evidence type="ECO:0000313" key="9">
    <source>
        <dbReference type="EMBL" id="MFM0001932.1"/>
    </source>
</evidence>
<evidence type="ECO:0000259" key="8">
    <source>
        <dbReference type="PROSITE" id="PS51384"/>
    </source>
</evidence>
<dbReference type="EMBL" id="JAQQEZ010000007">
    <property type="protein sequence ID" value="MFM0001932.1"/>
    <property type="molecule type" value="Genomic_DNA"/>
</dbReference>
<keyword evidence="10" id="KW-1185">Reference proteome</keyword>
<evidence type="ECO:0000313" key="10">
    <source>
        <dbReference type="Proteomes" id="UP001629230"/>
    </source>
</evidence>
<dbReference type="Pfam" id="PF00175">
    <property type="entry name" value="NAD_binding_1"/>
    <property type="match status" value="1"/>
</dbReference>
<dbReference type="CDD" id="cd00207">
    <property type="entry name" value="fer2"/>
    <property type="match status" value="1"/>
</dbReference>
<dbReference type="Gene3D" id="3.10.20.30">
    <property type="match status" value="1"/>
</dbReference>
<gene>
    <name evidence="9" type="ORF">PQR57_12960</name>
</gene>
<dbReference type="PROSITE" id="PS51384">
    <property type="entry name" value="FAD_FR"/>
    <property type="match status" value="1"/>
</dbReference>
<dbReference type="PANTHER" id="PTHR47354">
    <property type="entry name" value="NADH OXIDOREDUCTASE HCR"/>
    <property type="match status" value="1"/>
</dbReference>
<dbReference type="InterPro" id="IPR001433">
    <property type="entry name" value="OxRdtase_FAD/NAD-bd"/>
</dbReference>
<keyword evidence="3" id="KW-0479">Metal-binding</keyword>
<dbReference type="PROSITE" id="PS00197">
    <property type="entry name" value="2FE2S_FER_1"/>
    <property type="match status" value="1"/>
</dbReference>
<dbReference type="SUPFAM" id="SSF63380">
    <property type="entry name" value="Riboflavin synthase domain-like"/>
    <property type="match status" value="1"/>
</dbReference>
<dbReference type="PRINTS" id="PR00409">
    <property type="entry name" value="PHDIOXRDTASE"/>
</dbReference>
<accession>A0ABW9AMW8</accession>
<evidence type="ECO:0000256" key="4">
    <source>
        <dbReference type="ARBA" id="ARBA00023002"/>
    </source>
</evidence>
<dbReference type="InterPro" id="IPR017927">
    <property type="entry name" value="FAD-bd_FR_type"/>
</dbReference>
<keyword evidence="1" id="KW-0285">Flavoprotein</keyword>
<reference evidence="9 10" key="1">
    <citation type="journal article" date="2024" name="Chem. Sci.">
        <title>Discovery of megapolipeptins by genome mining of a Burkholderiales bacteria collection.</title>
        <authorList>
            <person name="Paulo B.S."/>
            <person name="Recchia M.J.J."/>
            <person name="Lee S."/>
            <person name="Fergusson C.H."/>
            <person name="Romanowski S.B."/>
            <person name="Hernandez A."/>
            <person name="Krull N."/>
            <person name="Liu D.Y."/>
            <person name="Cavanagh H."/>
            <person name="Bos A."/>
            <person name="Gray C.A."/>
            <person name="Murphy B.T."/>
            <person name="Linington R.G."/>
            <person name="Eustaquio A.S."/>
        </authorList>
    </citation>
    <scope>NUCLEOTIDE SEQUENCE [LARGE SCALE GENOMIC DNA]</scope>
    <source>
        <strain evidence="9 10">RL17-350-BIC-A</strain>
    </source>
</reference>
<dbReference type="InterPro" id="IPR050415">
    <property type="entry name" value="MRET"/>
</dbReference>
<dbReference type="InterPro" id="IPR006058">
    <property type="entry name" value="2Fe2S_fd_BS"/>
</dbReference>
<dbReference type="InterPro" id="IPR012675">
    <property type="entry name" value="Beta-grasp_dom_sf"/>
</dbReference>
<evidence type="ECO:0000256" key="3">
    <source>
        <dbReference type="ARBA" id="ARBA00022723"/>
    </source>
</evidence>
<dbReference type="InterPro" id="IPR036010">
    <property type="entry name" value="2Fe-2S_ferredoxin-like_sf"/>
</dbReference>
<feature type="domain" description="FAD-binding FR-type" evidence="8">
    <location>
        <begin position="9"/>
        <end position="111"/>
    </location>
</feature>
<dbReference type="Proteomes" id="UP001629230">
    <property type="component" value="Unassembled WGS sequence"/>
</dbReference>
<dbReference type="InterPro" id="IPR017938">
    <property type="entry name" value="Riboflavin_synthase-like_b-brl"/>
</dbReference>
<dbReference type="Gene3D" id="2.40.30.10">
    <property type="entry name" value="Translation factors"/>
    <property type="match status" value="1"/>
</dbReference>
<proteinExistence type="predicted"/>
<evidence type="ECO:0000259" key="7">
    <source>
        <dbReference type="PROSITE" id="PS51085"/>
    </source>
</evidence>
<evidence type="ECO:0000256" key="6">
    <source>
        <dbReference type="ARBA" id="ARBA00023014"/>
    </source>
</evidence>
<dbReference type="SUPFAM" id="SSF52343">
    <property type="entry name" value="Ferredoxin reductase-like, C-terminal NADP-linked domain"/>
    <property type="match status" value="1"/>
</dbReference>
<keyword evidence="6" id="KW-0411">Iron-sulfur</keyword>
<dbReference type="InterPro" id="IPR001041">
    <property type="entry name" value="2Fe-2S_ferredoxin-type"/>
</dbReference>
<dbReference type="SUPFAM" id="SSF54292">
    <property type="entry name" value="2Fe-2S ferredoxin-like"/>
    <property type="match status" value="1"/>
</dbReference>
<comment type="caution">
    <text evidence="9">The sequence shown here is derived from an EMBL/GenBank/DDBJ whole genome shotgun (WGS) entry which is preliminary data.</text>
</comment>
<dbReference type="CDD" id="cd06185">
    <property type="entry name" value="PDR_like"/>
    <property type="match status" value="1"/>
</dbReference>